<dbReference type="EMBL" id="FQNC01000043">
    <property type="protein sequence ID" value="SGY45655.1"/>
    <property type="molecule type" value="Genomic_DNA"/>
</dbReference>
<dbReference type="Pfam" id="PF03372">
    <property type="entry name" value="Exo_endo_phos"/>
    <property type="match status" value="1"/>
</dbReference>
<dbReference type="InterPro" id="IPR036691">
    <property type="entry name" value="Endo/exonu/phosph_ase_sf"/>
</dbReference>
<feature type="domain" description="Endonuclease/exonuclease/phosphatase" evidence="3">
    <location>
        <begin position="149"/>
        <end position="329"/>
    </location>
</feature>
<sequence length="1399" mass="156223">MTEAKRRTKTATMRMKTARKGTKRMVMANDEGQVKGSRWRVSRSPFFAHYLPNATSTSQSRIAPNVPSWTIPGCDGVRCQTWKASAAHHDDVRPRFTGNQGCTGADKACNRPDLIARVFEAKSGNKRHAGCFGDECKMNRFCFFASPNLRSHNADVFLLSETGRPSPERVAQWTQECQDLRLSALFTPFNNTAILWKSDSVVITFDPESPPNTLLRVVSIYAPSSDKPDKKRFLSHLSTALRQVVRDEPSPPALLVGGDWNCVESQPLDSENQNGTNYGGQEMRDLATANNLFDAYRLHHSKGRATTNRSAPGTCRRLDRIYVSPDWVDLFHDHKIWAPVLKSTHSMVVARFQVPGAIDIGPGKFKLGLHVIEGDATCEYLTSIVRTLYNKALLQTPNDPPAAWTSTKHRLLPELQALARTFARFRRGGSEQERADHLRYGAALRSRLDPSLAGPSSIFIRLRKVRASDLIPSLTVNDVVHSDPDSMLGAASDYFERVYEDRPIDDAALKAIVDGLASTRLSPADSLKLEEAYPLEEMTKAQAACKSNSLPGPDGLPVEFYRATWPATGPILRDVINSIPTEARQPGPLPRNTAHIHLIHKRGERDQLSNKRPISLINADERIISQAHNQRLAPLLESLIGPTQRGFVPNRWIGTNIAEVQCLMDPGLPGSTPVSGMLAVMDFEKAYDRLSHPYLDAVLCAVGLGPKARQWYRATYTNQSASIYLNGWLSATFDILSGVRQGDPLAPSLFVLAIEGFACQIRLRVKGIDIAGLQNVRELLFADDACCALHNLSDLDHLNRAIELYERASASKLSDTKSFLYPLGSFRDRPIPSHLGSWRLSDSQFRYLGVQVGVDIAEDAGWEEVKSATVARIRSIPMYDLPYAAKCSIINIYCYTKILYYNRFIPSPKSVVKEIEDAVMIAIHGRASDGSQKPPKVSRLRLRTPLDHGGFGLIDLPRRLAIDHAKWVFHLRDPNGCFIRHLFDIRTRIQAADERTPSTLPKSGPNPHRRSWWERAVRKTKALLPPRWIRYFEAWDLVTTLNPPELSKSPNLERWATHVLYFPAGHGIQLSVNPTLFRGPDGEVMTPYSFVNASKRHQAFLYPPILPVGHQWVFCLPEQRWNAWWKALRKVRRVHSDAEDTAHLLSLGSLHPGSQLASPNSPFLHNRSTACVVCLSEAPETLAHLAFVCPVVSRSERRLVELCLLFFHAIRKLSSPPIFVGSSGADRRNGIRGAPRVHPGVQTTGFAGSSSIVNASRRASSRIDVGHLPHSRPDIEVTTGFRQWNILSERGKVSTKRRSSQMRAINMRLITSFSSTFASLTRVVSKSDQDPPCAFSATALYKGECSVWTIIVFNEAHSHRSLLHTGDSKSRLTRHRSNLFHLGPNESCIVFLVSVMRSR</sequence>
<dbReference type="InterPro" id="IPR005135">
    <property type="entry name" value="Endo/exonuclease/phosphatase"/>
</dbReference>
<proteinExistence type="predicted"/>
<evidence type="ECO:0000259" key="3">
    <source>
        <dbReference type="Pfam" id="PF03372"/>
    </source>
</evidence>
<evidence type="ECO:0000259" key="2">
    <source>
        <dbReference type="Pfam" id="PF00078"/>
    </source>
</evidence>
<dbReference type="Pfam" id="PF00078">
    <property type="entry name" value="RVT_1"/>
    <property type="match status" value="1"/>
</dbReference>
<evidence type="ECO:0000256" key="1">
    <source>
        <dbReference type="SAM" id="MobiDB-lite"/>
    </source>
</evidence>
<gene>
    <name evidence="4" type="primary">BQ5605_C001g00315</name>
    <name evidence="4" type="ORF">BQ5605_C001G00315</name>
</gene>
<dbReference type="Proteomes" id="UP000249464">
    <property type="component" value="Unassembled WGS sequence"/>
</dbReference>
<evidence type="ECO:0000313" key="5">
    <source>
        <dbReference type="Proteomes" id="UP000249464"/>
    </source>
</evidence>
<name>A0A2X0P5I4_9BASI</name>
<feature type="region of interest" description="Disordered" evidence="1">
    <location>
        <begin position="1"/>
        <end position="20"/>
    </location>
</feature>
<dbReference type="InterPro" id="IPR000477">
    <property type="entry name" value="RT_dom"/>
</dbReference>
<dbReference type="CDD" id="cd01650">
    <property type="entry name" value="RT_nLTR_like"/>
    <property type="match status" value="1"/>
</dbReference>
<dbReference type="SUPFAM" id="SSF56219">
    <property type="entry name" value="DNase I-like"/>
    <property type="match status" value="1"/>
</dbReference>
<reference evidence="4 5" key="1">
    <citation type="submission" date="2016-11" db="EMBL/GenBank/DDBJ databases">
        <authorList>
            <person name="Jaros S."/>
            <person name="Januszkiewicz K."/>
            <person name="Wedrychowicz H."/>
        </authorList>
    </citation>
    <scope>NUCLEOTIDE SEQUENCE [LARGE SCALE GENOMIC DNA]</scope>
</reference>
<dbReference type="Gene3D" id="3.60.10.10">
    <property type="entry name" value="Endonuclease/exonuclease/phosphatase"/>
    <property type="match status" value="1"/>
</dbReference>
<protein>
    <submittedName>
        <fullName evidence="4">BQ5605_C001g00315 protein</fullName>
    </submittedName>
</protein>
<accession>A0A2X0P5I4</accession>
<keyword evidence="5" id="KW-1185">Reference proteome</keyword>
<evidence type="ECO:0000313" key="4">
    <source>
        <dbReference type="EMBL" id="SGY45655.1"/>
    </source>
</evidence>
<dbReference type="STRING" id="796604.A0A2X0P5I4"/>
<organism evidence="4 5">
    <name type="scientific">Microbotryum silenes-dioicae</name>
    <dbReference type="NCBI Taxonomy" id="796604"/>
    <lineage>
        <taxon>Eukaryota</taxon>
        <taxon>Fungi</taxon>
        <taxon>Dikarya</taxon>
        <taxon>Basidiomycota</taxon>
        <taxon>Pucciniomycotina</taxon>
        <taxon>Microbotryomycetes</taxon>
        <taxon>Microbotryales</taxon>
        <taxon>Microbotryaceae</taxon>
        <taxon>Microbotryum</taxon>
    </lineage>
</organism>
<dbReference type="GO" id="GO:0003824">
    <property type="term" value="F:catalytic activity"/>
    <property type="evidence" value="ECO:0007669"/>
    <property type="project" value="InterPro"/>
</dbReference>
<dbReference type="PANTHER" id="PTHR31635:SF196">
    <property type="entry name" value="REVERSE TRANSCRIPTASE DOMAIN-CONTAINING PROTEIN-RELATED"/>
    <property type="match status" value="1"/>
</dbReference>
<dbReference type="PANTHER" id="PTHR31635">
    <property type="entry name" value="REVERSE TRANSCRIPTASE DOMAIN-CONTAINING PROTEIN-RELATED"/>
    <property type="match status" value="1"/>
</dbReference>
<feature type="domain" description="Reverse transcriptase" evidence="2">
    <location>
        <begin position="599"/>
        <end position="852"/>
    </location>
</feature>